<reference evidence="2" key="2">
    <citation type="submission" date="2020-09" db="EMBL/GenBank/DDBJ databases">
        <authorList>
            <person name="Sun Q."/>
            <person name="Ohkuma M."/>
        </authorList>
    </citation>
    <scope>NUCLEOTIDE SEQUENCE</scope>
    <source>
        <strain evidence="2">JCM 17820</strain>
    </source>
</reference>
<proteinExistence type="predicted"/>
<dbReference type="EMBL" id="BMOU01000005">
    <property type="protein sequence ID" value="GGN98259.1"/>
    <property type="molecule type" value="Genomic_DNA"/>
</dbReference>
<evidence type="ECO:0000256" key="1">
    <source>
        <dbReference type="SAM" id="Phobius"/>
    </source>
</evidence>
<sequence>MPNRLHQAVDLLVAALVAGTSTFLWQLVVSPAIALWISTLFAAIYYFSRNPWGSPRGEEYNEWIDDLYDRYLP</sequence>
<keyword evidence="1" id="KW-1133">Transmembrane helix</keyword>
<evidence type="ECO:0000313" key="2">
    <source>
        <dbReference type="EMBL" id="GGN98259.1"/>
    </source>
</evidence>
<reference evidence="2" key="1">
    <citation type="journal article" date="2014" name="Int. J. Syst. Evol. Microbiol.">
        <title>Complete genome sequence of Corynebacterium casei LMG S-19264T (=DSM 44701T), isolated from a smear-ripened cheese.</title>
        <authorList>
            <consortium name="US DOE Joint Genome Institute (JGI-PGF)"/>
            <person name="Walter F."/>
            <person name="Albersmeier A."/>
            <person name="Kalinowski J."/>
            <person name="Ruckert C."/>
        </authorList>
    </citation>
    <scope>NUCLEOTIDE SEQUENCE</scope>
    <source>
        <strain evidence="2">JCM 17820</strain>
    </source>
</reference>
<organism evidence="2 3">
    <name type="scientific">Haloarcula pellucida</name>
    <dbReference type="NCBI Taxonomy" id="1427151"/>
    <lineage>
        <taxon>Archaea</taxon>
        <taxon>Methanobacteriati</taxon>
        <taxon>Methanobacteriota</taxon>
        <taxon>Stenosarchaea group</taxon>
        <taxon>Halobacteria</taxon>
        <taxon>Halobacteriales</taxon>
        <taxon>Haloarculaceae</taxon>
        <taxon>Haloarcula</taxon>
    </lineage>
</organism>
<dbReference type="Proteomes" id="UP000605784">
    <property type="component" value="Unassembled WGS sequence"/>
</dbReference>
<comment type="caution">
    <text evidence="2">The sequence shown here is derived from an EMBL/GenBank/DDBJ whole genome shotgun (WGS) entry which is preliminary data.</text>
</comment>
<dbReference type="RefSeq" id="WP_188999223.1">
    <property type="nucleotide sequence ID" value="NZ_BMOU01000005.1"/>
</dbReference>
<accession>A0A830GPL5</accession>
<keyword evidence="1" id="KW-0812">Transmembrane</keyword>
<evidence type="ECO:0000313" key="3">
    <source>
        <dbReference type="Proteomes" id="UP000605784"/>
    </source>
</evidence>
<name>A0A830GPL5_9EURY</name>
<dbReference type="AlphaFoldDB" id="A0A830GPL5"/>
<keyword evidence="3" id="KW-1185">Reference proteome</keyword>
<gene>
    <name evidence="2" type="ORF">GCM10009030_28420</name>
</gene>
<protein>
    <submittedName>
        <fullName evidence="2">Uncharacterized protein</fullName>
    </submittedName>
</protein>
<feature type="transmembrane region" description="Helical" evidence="1">
    <location>
        <begin position="23"/>
        <end position="47"/>
    </location>
</feature>
<keyword evidence="1" id="KW-0472">Membrane</keyword>